<dbReference type="PANTHER" id="PTHR10302">
    <property type="entry name" value="SINGLE-STRANDED DNA-BINDING PROTEIN"/>
    <property type="match status" value="1"/>
</dbReference>
<protein>
    <submittedName>
        <fullName evidence="3">Uncharacterized protein</fullName>
    </submittedName>
</protein>
<dbReference type="SUPFAM" id="SSF50249">
    <property type="entry name" value="Nucleic acid-binding proteins"/>
    <property type="match status" value="1"/>
</dbReference>
<dbReference type="STRING" id="3871.A0A1J7IGY8"/>
<evidence type="ECO:0000256" key="1">
    <source>
        <dbReference type="ARBA" id="ARBA00023125"/>
    </source>
</evidence>
<dbReference type="GO" id="GO:0006264">
    <property type="term" value="P:mitochondrial DNA replication"/>
    <property type="evidence" value="ECO:0007669"/>
    <property type="project" value="TreeGrafter"/>
</dbReference>
<reference evidence="3 4" key="1">
    <citation type="journal article" date="2017" name="Plant Biotechnol. J.">
        <title>A comprehensive draft genome sequence for lupin (Lupinus angustifolius), an emerging health food: insights into plant-microbe interactions and legume evolution.</title>
        <authorList>
            <person name="Hane J.K."/>
            <person name="Ming Y."/>
            <person name="Kamphuis L.G."/>
            <person name="Nelson M.N."/>
            <person name="Garg G."/>
            <person name="Atkins C.A."/>
            <person name="Bayer P.E."/>
            <person name="Bravo A."/>
            <person name="Bringans S."/>
            <person name="Cannon S."/>
            <person name="Edwards D."/>
            <person name="Foley R."/>
            <person name="Gao L.L."/>
            <person name="Harrison M.J."/>
            <person name="Huang W."/>
            <person name="Hurgobin B."/>
            <person name="Li S."/>
            <person name="Liu C.W."/>
            <person name="McGrath A."/>
            <person name="Morahan G."/>
            <person name="Murray J."/>
            <person name="Weller J."/>
            <person name="Jian J."/>
            <person name="Singh K.B."/>
        </authorList>
    </citation>
    <scope>NUCLEOTIDE SEQUENCE [LARGE SCALE GENOMIC DNA]</scope>
    <source>
        <strain evidence="4">cv. Tanjil</strain>
        <tissue evidence="3">Whole plant</tissue>
    </source>
</reference>
<dbReference type="Pfam" id="PF00436">
    <property type="entry name" value="SSB"/>
    <property type="match status" value="1"/>
</dbReference>
<dbReference type="GO" id="GO:0003697">
    <property type="term" value="F:single-stranded DNA binding"/>
    <property type="evidence" value="ECO:0007669"/>
    <property type="project" value="InterPro"/>
</dbReference>
<proteinExistence type="predicted"/>
<dbReference type="PROSITE" id="PS50935">
    <property type="entry name" value="SSB"/>
    <property type="match status" value="1"/>
</dbReference>
<dbReference type="OMA" id="FKVMLKM"/>
<name>A0A1J7IGY8_LUPAN</name>
<dbReference type="PANTHER" id="PTHR10302:SF18">
    <property type="entry name" value="PROTEIN OSB1, MITOCHONDRIAL"/>
    <property type="match status" value="1"/>
</dbReference>
<dbReference type="GO" id="GO:0042645">
    <property type="term" value="C:mitochondrial nucleoid"/>
    <property type="evidence" value="ECO:0007669"/>
    <property type="project" value="TreeGrafter"/>
</dbReference>
<dbReference type="Proteomes" id="UP000188354">
    <property type="component" value="Chromosome LG05"/>
</dbReference>
<dbReference type="AlphaFoldDB" id="A0A1J7IGY8"/>
<keyword evidence="1 2" id="KW-0238">DNA-binding</keyword>
<sequence>MKLKPFRLLSLCFITKPIPSIFHFSPERCFPFSTSLTPKSSRLPNYFDDVVSDSSAVYSHTLKFQRPAIIQWSRKLENSASFIGTIMREPEIVISKSGNFGVYTVLKVQRSNEPNSSSFRVVLMMQNQMAELALEHLKLNDFIYVSGRLGSYTRPDATGNLIMNYKLLVKELNFVAQDIAHKKLESTEAEVAIQNNQNRIYLWQAFFVNPNEWWDQRKRKLNPKQPDFKHKDTGEVLWMSKYDPPWVKKQLQLLDSKIAEAGPIGRKSRVTTWVYDE</sequence>
<dbReference type="InterPro" id="IPR000424">
    <property type="entry name" value="Primosome_PriB/ssb"/>
</dbReference>
<dbReference type="InterPro" id="IPR011344">
    <property type="entry name" value="ssDNA-bd"/>
</dbReference>
<dbReference type="Gramene" id="OIW12059">
    <property type="protein sequence ID" value="OIW12059"/>
    <property type="gene ID" value="TanjilG_24483"/>
</dbReference>
<dbReference type="OrthoDB" id="1078367at2759"/>
<accession>A0A1J7IGY8</accession>
<organism evidence="3 4">
    <name type="scientific">Lupinus angustifolius</name>
    <name type="common">Narrow-leaved blue lupine</name>
    <dbReference type="NCBI Taxonomy" id="3871"/>
    <lineage>
        <taxon>Eukaryota</taxon>
        <taxon>Viridiplantae</taxon>
        <taxon>Streptophyta</taxon>
        <taxon>Embryophyta</taxon>
        <taxon>Tracheophyta</taxon>
        <taxon>Spermatophyta</taxon>
        <taxon>Magnoliopsida</taxon>
        <taxon>eudicotyledons</taxon>
        <taxon>Gunneridae</taxon>
        <taxon>Pentapetalae</taxon>
        <taxon>rosids</taxon>
        <taxon>fabids</taxon>
        <taxon>Fabales</taxon>
        <taxon>Fabaceae</taxon>
        <taxon>Papilionoideae</taxon>
        <taxon>50 kb inversion clade</taxon>
        <taxon>genistoids sensu lato</taxon>
        <taxon>core genistoids</taxon>
        <taxon>Genisteae</taxon>
        <taxon>Lupinus</taxon>
    </lineage>
</organism>
<evidence type="ECO:0000313" key="3">
    <source>
        <dbReference type="EMBL" id="OIW12059.1"/>
    </source>
</evidence>
<keyword evidence="4" id="KW-1185">Reference proteome</keyword>
<gene>
    <name evidence="3" type="ORF">TanjilG_24483</name>
</gene>
<evidence type="ECO:0000313" key="4">
    <source>
        <dbReference type="Proteomes" id="UP000188354"/>
    </source>
</evidence>
<dbReference type="InterPro" id="IPR012340">
    <property type="entry name" value="NA-bd_OB-fold"/>
</dbReference>
<dbReference type="EMBL" id="CM007365">
    <property type="protein sequence ID" value="OIW12059.1"/>
    <property type="molecule type" value="Genomic_DNA"/>
</dbReference>
<dbReference type="Gene3D" id="2.40.50.140">
    <property type="entry name" value="Nucleic acid-binding proteins"/>
    <property type="match status" value="1"/>
</dbReference>
<evidence type="ECO:0000256" key="2">
    <source>
        <dbReference type="PROSITE-ProRule" id="PRU00252"/>
    </source>
</evidence>